<evidence type="ECO:0000256" key="8">
    <source>
        <dbReference type="ARBA" id="ARBA00023015"/>
    </source>
</evidence>
<dbReference type="SMART" id="SM00490">
    <property type="entry name" value="HELICc"/>
    <property type="match status" value="1"/>
</dbReference>
<evidence type="ECO:0000256" key="15">
    <source>
        <dbReference type="ARBA" id="ARBA00081280"/>
    </source>
</evidence>
<evidence type="ECO:0000256" key="16">
    <source>
        <dbReference type="ARBA" id="ARBA00081329"/>
    </source>
</evidence>
<feature type="region of interest" description="Disordered" evidence="17">
    <location>
        <begin position="189"/>
        <end position="212"/>
    </location>
</feature>
<evidence type="ECO:0000256" key="1">
    <source>
        <dbReference type="ARBA" id="ARBA00004123"/>
    </source>
</evidence>
<dbReference type="Proteomes" id="UP000824998">
    <property type="component" value="Unassembled WGS sequence"/>
</dbReference>
<dbReference type="Gene3D" id="3.40.50.10810">
    <property type="entry name" value="Tandem AAA-ATPase domain"/>
    <property type="match status" value="1"/>
</dbReference>
<evidence type="ECO:0000256" key="13">
    <source>
        <dbReference type="ARBA" id="ARBA00064550"/>
    </source>
</evidence>
<dbReference type="GO" id="GO:0003677">
    <property type="term" value="F:DNA binding"/>
    <property type="evidence" value="ECO:0007669"/>
    <property type="project" value="UniProtKB-KW"/>
</dbReference>
<evidence type="ECO:0000256" key="6">
    <source>
        <dbReference type="ARBA" id="ARBA00022806"/>
    </source>
</evidence>
<dbReference type="InterPro" id="IPR049730">
    <property type="entry name" value="SNF2/RAD54-like_C"/>
</dbReference>
<dbReference type="GO" id="GO:0004386">
    <property type="term" value="F:helicase activity"/>
    <property type="evidence" value="ECO:0007669"/>
    <property type="project" value="UniProtKB-KW"/>
</dbReference>
<comment type="function">
    <text evidence="12">Regulates transcription in association with TATA binding protein (TBP). Removes TBP from the TATA box via its C-terminal ATPase activity. Both transcription activation and repression require its ATPase activity. Part of the NCT transcriptional regulatory complex that acts as a key regulator of ergosterol biosynthesis and the azole exporter cdr1B. The NCT complex binds the promoters of genes linked to azole susceptibility, and especially represses the expression of cdr1B transporter.</text>
</comment>
<evidence type="ECO:0000256" key="11">
    <source>
        <dbReference type="ARBA" id="ARBA00023242"/>
    </source>
</evidence>
<dbReference type="EMBL" id="MU251450">
    <property type="protein sequence ID" value="KAG9234838.1"/>
    <property type="molecule type" value="Genomic_DNA"/>
</dbReference>
<dbReference type="OrthoDB" id="10252227at2759"/>
<keyword evidence="21" id="KW-1185">Reference proteome</keyword>
<dbReference type="InterPro" id="IPR000330">
    <property type="entry name" value="SNF2_N"/>
</dbReference>
<dbReference type="CDD" id="cd17999">
    <property type="entry name" value="DEXHc_Mot1"/>
    <property type="match status" value="1"/>
</dbReference>
<keyword evidence="6 20" id="KW-0347">Helicase</keyword>
<dbReference type="InterPro" id="IPR022707">
    <property type="entry name" value="Mot1_central_dom"/>
</dbReference>
<dbReference type="InterPro" id="IPR044078">
    <property type="entry name" value="Mot1_ATP-bd"/>
</dbReference>
<evidence type="ECO:0000256" key="4">
    <source>
        <dbReference type="ARBA" id="ARBA00022741"/>
    </source>
</evidence>
<keyword evidence="3" id="KW-0677">Repeat</keyword>
<dbReference type="Gene3D" id="3.40.50.300">
    <property type="entry name" value="P-loop containing nucleotide triphosphate hydrolases"/>
    <property type="match status" value="1"/>
</dbReference>
<comment type="subcellular location">
    <subcellularLocation>
        <location evidence="1">Nucleus</location>
    </subcellularLocation>
</comment>
<keyword evidence="10" id="KW-0804">Transcription</keyword>
<dbReference type="Pfam" id="PF00271">
    <property type="entry name" value="Helicase_C"/>
    <property type="match status" value="1"/>
</dbReference>
<keyword evidence="11" id="KW-0539">Nucleus</keyword>
<dbReference type="InterPro" id="IPR038718">
    <property type="entry name" value="SNF2-like_sf"/>
</dbReference>
<dbReference type="CDD" id="cd18793">
    <property type="entry name" value="SF2_C_SNF"/>
    <property type="match status" value="1"/>
</dbReference>
<keyword evidence="9" id="KW-0238">DNA-binding</keyword>
<organism evidence="20 21">
    <name type="scientific">Amylocarpus encephaloides</name>
    <dbReference type="NCBI Taxonomy" id="45428"/>
    <lineage>
        <taxon>Eukaryota</taxon>
        <taxon>Fungi</taxon>
        <taxon>Dikarya</taxon>
        <taxon>Ascomycota</taxon>
        <taxon>Pezizomycotina</taxon>
        <taxon>Leotiomycetes</taxon>
        <taxon>Helotiales</taxon>
        <taxon>Helotiales incertae sedis</taxon>
        <taxon>Amylocarpus</taxon>
    </lineage>
</organism>
<keyword evidence="8" id="KW-0805">Transcription regulation</keyword>
<protein>
    <recommendedName>
        <fullName evidence="14">TATA-binding protein-associated factor mot1</fullName>
    </recommendedName>
    <alternativeName>
        <fullName evidence="16">Modifier of transcription 1</fullName>
    </alternativeName>
    <alternativeName>
        <fullName evidence="15">NCT transcriptional regulatory complex subunit mot1</fullName>
    </alternativeName>
</protein>
<dbReference type="FunFam" id="1.25.10.10:FF:000445">
    <property type="entry name" value="Related to MOT1-transcriptional accessory protein"/>
    <property type="match status" value="1"/>
</dbReference>
<comment type="subunit">
    <text evidence="13">Forms the NCT transcriptional regulatory complex with nctA and nctB.</text>
</comment>
<evidence type="ECO:0000313" key="20">
    <source>
        <dbReference type="EMBL" id="KAG9234838.1"/>
    </source>
</evidence>
<evidence type="ECO:0000256" key="3">
    <source>
        <dbReference type="ARBA" id="ARBA00022737"/>
    </source>
</evidence>
<keyword evidence="7" id="KW-0067">ATP-binding</keyword>
<name>A0A9P8C5M0_9HELO</name>
<evidence type="ECO:0000256" key="17">
    <source>
        <dbReference type="SAM" id="MobiDB-lite"/>
    </source>
</evidence>
<dbReference type="GO" id="GO:0005524">
    <property type="term" value="F:ATP binding"/>
    <property type="evidence" value="ECO:0007669"/>
    <property type="project" value="UniProtKB-KW"/>
</dbReference>
<dbReference type="FunFam" id="1.25.10.10:FF:000508">
    <property type="entry name" value="Probable helicase mot1"/>
    <property type="match status" value="1"/>
</dbReference>
<dbReference type="PROSITE" id="PS51192">
    <property type="entry name" value="HELICASE_ATP_BIND_1"/>
    <property type="match status" value="1"/>
</dbReference>
<dbReference type="InterPro" id="IPR044972">
    <property type="entry name" value="Mot1"/>
</dbReference>
<dbReference type="SUPFAM" id="SSF52540">
    <property type="entry name" value="P-loop containing nucleoside triphosphate hydrolases"/>
    <property type="match status" value="2"/>
</dbReference>
<accession>A0A9P8C5M0</accession>
<gene>
    <name evidence="20" type="ORF">BJ875DRAFT_495514</name>
</gene>
<feature type="domain" description="Helicase C-terminal" evidence="19">
    <location>
        <begin position="1661"/>
        <end position="1812"/>
    </location>
</feature>
<evidence type="ECO:0000256" key="9">
    <source>
        <dbReference type="ARBA" id="ARBA00023125"/>
    </source>
</evidence>
<comment type="caution">
    <text evidence="20">The sequence shown here is derived from an EMBL/GenBank/DDBJ whole genome shotgun (WGS) entry which is preliminary data.</text>
</comment>
<dbReference type="GO" id="GO:0005634">
    <property type="term" value="C:nucleus"/>
    <property type="evidence" value="ECO:0007669"/>
    <property type="project" value="UniProtKB-SubCell"/>
</dbReference>
<dbReference type="InterPro" id="IPR011989">
    <property type="entry name" value="ARM-like"/>
</dbReference>
<sequence length="1894" mass="209912">MASRLDRLVTLLETGSTPLIRNTAAQQLADVQKAHPEELFNLLTRVVPYLRHKTWETRTAAAKALGGIVDNAEKYAPNADGLGKNEPKKEEENGCHIKQEELAEETPLAEGQLGLDTLDLVSILKYGKELLRGGGKEIDYALAQLDPAQRLAHQKKTLLGRLGLLGEYLEEDLDIDLALIKPNSAPTPLVIPNGNGTNGNKSTKPPLTPADEVGLSARQLNQLKRKRKREAQHAGSKNRLVDLSVRRSSTIGSTDADTAMSDIADDPNAVSDYFSTERTEDVDEDSKVVSEFKGPVLPIKSELETEAEDEGVEWPYERLCDFLMVDLFDPQWETRHGAAMGLREIVRAHGRGAGRSRGKTRSQNDLLNQRWLDDLACRLCCVFMLDRFGDYVSDTVVAPIRETVGQTLGALLSHFPAKSVYSVHHVLYRMVMQTDLQLDKPGWAVCHGGMIGLRYLVAVRNDLLLGDSDLIDGVIRAVMKGLADLDDDVRSVSAATLIPIAKEFVNLRPEALDGLINIVWECLSNLGDDLSASTGQIMDLLAKLCSFPEVLEAMKKNAARDPEQSFALLVPRLYPFLRHTITSVRSAVLRALVTFVNIEGDGTRDWLNGKILRLVFQNILVERNQDTLNLSLQVWKALITYLAKDPEDLEEQFSAHIDPLMQLTLHPIGVSRHPLPMNATLFQKPSGNTYTMPAGIVPVATRPVSPASPVQPPVKKQRRKSTKVIEPAPTNSSHDVDGHMMQGDVDLVGMEILIRSRISAARAMGLVMSLVPVSALDVYDGSIFPALSSAFASTQLTASLVIDEYAKNCISKEQAKRFVEPLVKIIESDRPQHYRDLVSYTQLVRAQCVQLLNTFRDAGKVPQHKLPVLAVVVQGEPESGPDAFSIATADKCVGEDFGRLKKALAPGQRLIATQSLSEARESVVTVIDNAKLMKEQRDTRIKAAAASALVAMKFSPKKPTHIIKGMVDSAKKEENVELQQRSAASIARLVELFTEGGRSGPAQKVVSNLAKFSCQETSETPEFAPNAMFTSNIQTLRKEEDRRDHPDAARFARDQKAARITRRGTKEALDQLCGIFGAELLQKVPTLRSIIEAPLQHSFSGDLPADTKDPQLEVGQAAIDAMSVLRALTPTMHKDLHSFIIQLLPLVIRALHSDLSVFRYMAAKCLATVCSTITVEGMTMLVEKVLPSISNPVDLNFRQGAIEAVYHLISVMGDGILPYVIFLIVPVLGRMSDSDNDVRLIATTTFATLVKLVPLEAGIPDPPGLSEELLKGRDRERTFIAQLLDPHKVEPFPIPVAIKAELRSYQQEGVNWLHFLNKYHLHGILCDDMGLGKTLQTLCIVASDHHLRAEEYAKTQSPDARRLPSLIVCPPTLSGHWQQEIGTYAPFLSCMAYVGPPADRTRLRDRLGSTDIVITSYDICRNDADILIPFNWNYLVLDEGHLIKNPRAKVTIAVKRLLSNHRLILSGTPIQNNVLELWSLFDFLMPGFLGAEKVFLDRFAKPIAASRFSKSSSKEQEAGALAIEALHKQVLPFLLRRLKEEVLDDLPPKILQNYYCDLSELQKKLFEDFTKKEGKTLAEKASAGDKEAKQHIFQALQYMRKLCNSPALVMKEGHKQFADTQRMLARQATSVTDPAHAPKLGALRDLLVDCGIGVEPSSENDLTTETSYVSPHRALIFFQMKEMLDMVQNEVLKKMLPSVQYLRMDGSVDASKRQDIVNKFNSDPSYDVLLLTTSVGGLGLNLTGADTVIFVEHDWNPQKDLQAMDRAHRIGQKKVVNVYRLITRGTLEEKILSLQRFKIDVASTVVNQQNAGLGTMETDQILDLFNLGDTADLPKTSLDGAANTEEREEDMVDATGEVREKGKKGWLDDLGELWDDKQYEESFDLEGFLKTMQN</sequence>
<dbReference type="InterPro" id="IPR001650">
    <property type="entry name" value="Helicase_C-like"/>
</dbReference>
<dbReference type="InterPro" id="IPR016024">
    <property type="entry name" value="ARM-type_fold"/>
</dbReference>
<dbReference type="FunFam" id="3.40.50.10810:FF:000009">
    <property type="entry name" value="B-TFIID TATA-box-binding protein-associated factor 1"/>
    <property type="match status" value="1"/>
</dbReference>
<dbReference type="SMART" id="SM00487">
    <property type="entry name" value="DEXDc"/>
    <property type="match status" value="1"/>
</dbReference>
<evidence type="ECO:0000259" key="18">
    <source>
        <dbReference type="PROSITE" id="PS51192"/>
    </source>
</evidence>
<feature type="domain" description="Helicase ATP-binding" evidence="18">
    <location>
        <begin position="1314"/>
        <end position="1487"/>
    </location>
</feature>
<keyword evidence="4" id="KW-0547">Nucleotide-binding</keyword>
<dbReference type="PANTHER" id="PTHR36498">
    <property type="entry name" value="TATA-BINDING PROTEIN-ASSOCIATED FACTOR 172"/>
    <property type="match status" value="1"/>
</dbReference>
<dbReference type="PROSITE" id="PS51194">
    <property type="entry name" value="HELICASE_CTER"/>
    <property type="match status" value="1"/>
</dbReference>
<dbReference type="InterPro" id="IPR027417">
    <property type="entry name" value="P-loop_NTPase"/>
</dbReference>
<dbReference type="Pfam" id="PF00176">
    <property type="entry name" value="SNF2-rel_dom"/>
    <property type="match status" value="1"/>
</dbReference>
<feature type="region of interest" description="Disordered" evidence="17">
    <location>
        <begin position="703"/>
        <end position="739"/>
    </location>
</feature>
<dbReference type="SUPFAM" id="SSF48371">
    <property type="entry name" value="ARM repeat"/>
    <property type="match status" value="1"/>
</dbReference>
<evidence type="ECO:0000256" key="7">
    <source>
        <dbReference type="ARBA" id="ARBA00022840"/>
    </source>
</evidence>
<evidence type="ECO:0000256" key="14">
    <source>
        <dbReference type="ARBA" id="ARBA00073046"/>
    </source>
</evidence>
<dbReference type="Pfam" id="PF12054">
    <property type="entry name" value="DUF3535"/>
    <property type="match status" value="1"/>
</dbReference>
<evidence type="ECO:0000256" key="2">
    <source>
        <dbReference type="ARBA" id="ARBA00007025"/>
    </source>
</evidence>
<dbReference type="InterPro" id="IPR014001">
    <property type="entry name" value="Helicase_ATP-bd"/>
</dbReference>
<evidence type="ECO:0000256" key="5">
    <source>
        <dbReference type="ARBA" id="ARBA00022801"/>
    </source>
</evidence>
<evidence type="ECO:0000313" key="21">
    <source>
        <dbReference type="Proteomes" id="UP000824998"/>
    </source>
</evidence>
<evidence type="ECO:0000256" key="12">
    <source>
        <dbReference type="ARBA" id="ARBA00053370"/>
    </source>
</evidence>
<proteinExistence type="inferred from homology"/>
<dbReference type="FunFam" id="3.40.50.300:FF:000428">
    <property type="entry name" value="TATA-binding protein-associated factor 172"/>
    <property type="match status" value="1"/>
</dbReference>
<dbReference type="GO" id="GO:0017025">
    <property type="term" value="F:TBP-class protein binding"/>
    <property type="evidence" value="ECO:0007669"/>
    <property type="project" value="InterPro"/>
</dbReference>
<evidence type="ECO:0000259" key="19">
    <source>
        <dbReference type="PROSITE" id="PS51194"/>
    </source>
</evidence>
<reference evidence="20" key="1">
    <citation type="journal article" date="2021" name="IMA Fungus">
        <title>Genomic characterization of three marine fungi, including Emericellopsis atlantica sp. nov. with signatures of a generalist lifestyle and marine biomass degradation.</title>
        <authorList>
            <person name="Hagestad O.C."/>
            <person name="Hou L."/>
            <person name="Andersen J.H."/>
            <person name="Hansen E.H."/>
            <person name="Altermark B."/>
            <person name="Li C."/>
            <person name="Kuhnert E."/>
            <person name="Cox R.J."/>
            <person name="Crous P.W."/>
            <person name="Spatafora J.W."/>
            <person name="Lail K."/>
            <person name="Amirebrahimi M."/>
            <person name="Lipzen A."/>
            <person name="Pangilinan J."/>
            <person name="Andreopoulos W."/>
            <person name="Hayes R.D."/>
            <person name="Ng V."/>
            <person name="Grigoriev I.V."/>
            <person name="Jackson S.A."/>
            <person name="Sutton T.D.S."/>
            <person name="Dobson A.D.W."/>
            <person name="Rama T."/>
        </authorList>
    </citation>
    <scope>NUCLEOTIDE SEQUENCE</scope>
    <source>
        <strain evidence="20">TRa018bII</strain>
    </source>
</reference>
<dbReference type="Gene3D" id="1.25.10.10">
    <property type="entry name" value="Leucine-rich Repeat Variant"/>
    <property type="match status" value="2"/>
</dbReference>
<evidence type="ECO:0000256" key="10">
    <source>
        <dbReference type="ARBA" id="ARBA00023163"/>
    </source>
</evidence>
<dbReference type="GO" id="GO:0016887">
    <property type="term" value="F:ATP hydrolysis activity"/>
    <property type="evidence" value="ECO:0007669"/>
    <property type="project" value="InterPro"/>
</dbReference>
<comment type="similarity">
    <text evidence="2">Belongs to the SNF2/RAD54 helicase family.</text>
</comment>
<keyword evidence="5" id="KW-0378">Hydrolase</keyword>
<dbReference type="PANTHER" id="PTHR36498:SF1">
    <property type="entry name" value="TATA-BINDING PROTEIN-ASSOCIATED FACTOR 172"/>
    <property type="match status" value="1"/>
</dbReference>